<gene>
    <name evidence="1" type="ORF">ABVK25_003298</name>
</gene>
<comment type="caution">
    <text evidence="1">The sequence shown here is derived from an EMBL/GenBank/DDBJ whole genome shotgun (WGS) entry which is preliminary data.</text>
</comment>
<sequence length="52" mass="6397">MPRRRAVDLIAQANTNDYKRGAYRDLDVIRRRRKHVEEMKRNQDATFQRHIM</sequence>
<protein>
    <submittedName>
        <fullName evidence="1">Uncharacterized protein</fullName>
    </submittedName>
</protein>
<accession>A0ABR4BEY8</accession>
<evidence type="ECO:0000313" key="2">
    <source>
        <dbReference type="Proteomes" id="UP001590951"/>
    </source>
</evidence>
<dbReference type="Proteomes" id="UP001590951">
    <property type="component" value="Unassembled WGS sequence"/>
</dbReference>
<name>A0ABR4BEY8_9LECA</name>
<proteinExistence type="predicted"/>
<keyword evidence="2" id="KW-1185">Reference proteome</keyword>
<reference evidence="1 2" key="1">
    <citation type="submission" date="2024-09" db="EMBL/GenBank/DDBJ databases">
        <title>Rethinking Asexuality: The Enigmatic Case of Functional Sexual Genes in Lepraria (Stereocaulaceae).</title>
        <authorList>
            <person name="Doellman M."/>
            <person name="Sun Y."/>
            <person name="Barcenas-Pena A."/>
            <person name="Lumbsch H.T."/>
            <person name="Grewe F."/>
        </authorList>
    </citation>
    <scope>NUCLEOTIDE SEQUENCE [LARGE SCALE GENOMIC DNA]</scope>
    <source>
        <strain evidence="1 2">Grewe 0041</strain>
    </source>
</reference>
<organism evidence="1 2">
    <name type="scientific">Lepraria finkii</name>
    <dbReference type="NCBI Taxonomy" id="1340010"/>
    <lineage>
        <taxon>Eukaryota</taxon>
        <taxon>Fungi</taxon>
        <taxon>Dikarya</taxon>
        <taxon>Ascomycota</taxon>
        <taxon>Pezizomycotina</taxon>
        <taxon>Lecanoromycetes</taxon>
        <taxon>OSLEUM clade</taxon>
        <taxon>Lecanoromycetidae</taxon>
        <taxon>Lecanorales</taxon>
        <taxon>Lecanorineae</taxon>
        <taxon>Stereocaulaceae</taxon>
        <taxon>Lepraria</taxon>
    </lineage>
</organism>
<dbReference type="EMBL" id="JBHFEH010000008">
    <property type="protein sequence ID" value="KAL2056275.1"/>
    <property type="molecule type" value="Genomic_DNA"/>
</dbReference>
<evidence type="ECO:0000313" key="1">
    <source>
        <dbReference type="EMBL" id="KAL2056275.1"/>
    </source>
</evidence>